<reference evidence="1" key="1">
    <citation type="submission" date="2021-06" db="EMBL/GenBank/DDBJ databases">
        <title>Parelaphostrongylus tenuis whole genome reference sequence.</title>
        <authorList>
            <person name="Garwood T.J."/>
            <person name="Larsen P.A."/>
            <person name="Fountain-Jones N.M."/>
            <person name="Garbe J.R."/>
            <person name="Macchietto M.G."/>
            <person name="Kania S.A."/>
            <person name="Gerhold R.W."/>
            <person name="Richards J.E."/>
            <person name="Wolf T.M."/>
        </authorList>
    </citation>
    <scope>NUCLEOTIDE SEQUENCE</scope>
    <source>
        <strain evidence="1">MNPRO001-30</strain>
        <tissue evidence="1">Meninges</tissue>
    </source>
</reference>
<dbReference type="Proteomes" id="UP001196413">
    <property type="component" value="Unassembled WGS sequence"/>
</dbReference>
<sequence>MVWTSNPAVAAKNAEILRSAMEVQTLVHRLIMGAVTDVLEEQGRRAGLSAVVISAILNQLSIQARYSPLQCEELVASSGNIQGPKGTCFISDNTVASICDMPPPPGPLVGRQAQQQQPPQPMCTVMQRSTVPVQHRTIFWNSLDHQYNHGKLVDSDVAGRDE</sequence>
<evidence type="ECO:0000313" key="2">
    <source>
        <dbReference type="Proteomes" id="UP001196413"/>
    </source>
</evidence>
<evidence type="ECO:0000313" key="1">
    <source>
        <dbReference type="EMBL" id="KAJ1369761.1"/>
    </source>
</evidence>
<keyword evidence="2" id="KW-1185">Reference proteome</keyword>
<dbReference type="AlphaFoldDB" id="A0AAD5R5C6"/>
<name>A0AAD5R5C6_PARTN</name>
<protein>
    <submittedName>
        <fullName evidence="1">Uncharacterized protein</fullName>
    </submittedName>
</protein>
<proteinExistence type="predicted"/>
<gene>
    <name evidence="1" type="ORF">KIN20_031314</name>
</gene>
<comment type="caution">
    <text evidence="1">The sequence shown here is derived from an EMBL/GenBank/DDBJ whole genome shotgun (WGS) entry which is preliminary data.</text>
</comment>
<dbReference type="EMBL" id="JAHQIW010006676">
    <property type="protein sequence ID" value="KAJ1369761.1"/>
    <property type="molecule type" value="Genomic_DNA"/>
</dbReference>
<organism evidence="1 2">
    <name type="scientific">Parelaphostrongylus tenuis</name>
    <name type="common">Meningeal worm</name>
    <dbReference type="NCBI Taxonomy" id="148309"/>
    <lineage>
        <taxon>Eukaryota</taxon>
        <taxon>Metazoa</taxon>
        <taxon>Ecdysozoa</taxon>
        <taxon>Nematoda</taxon>
        <taxon>Chromadorea</taxon>
        <taxon>Rhabditida</taxon>
        <taxon>Rhabditina</taxon>
        <taxon>Rhabditomorpha</taxon>
        <taxon>Strongyloidea</taxon>
        <taxon>Metastrongylidae</taxon>
        <taxon>Parelaphostrongylus</taxon>
    </lineage>
</organism>
<accession>A0AAD5R5C6</accession>